<evidence type="ECO:0000313" key="6">
    <source>
        <dbReference type="Proteomes" id="UP001301958"/>
    </source>
</evidence>
<reference evidence="5" key="1">
    <citation type="journal article" date="2023" name="Mol. Phylogenet. Evol.">
        <title>Genome-scale phylogeny and comparative genomics of the fungal order Sordariales.</title>
        <authorList>
            <person name="Hensen N."/>
            <person name="Bonometti L."/>
            <person name="Westerberg I."/>
            <person name="Brannstrom I.O."/>
            <person name="Guillou S."/>
            <person name="Cros-Aarteil S."/>
            <person name="Calhoun S."/>
            <person name="Haridas S."/>
            <person name="Kuo A."/>
            <person name="Mondo S."/>
            <person name="Pangilinan J."/>
            <person name="Riley R."/>
            <person name="LaButti K."/>
            <person name="Andreopoulos B."/>
            <person name="Lipzen A."/>
            <person name="Chen C."/>
            <person name="Yan M."/>
            <person name="Daum C."/>
            <person name="Ng V."/>
            <person name="Clum A."/>
            <person name="Steindorff A."/>
            <person name="Ohm R.A."/>
            <person name="Martin F."/>
            <person name="Silar P."/>
            <person name="Natvig D.O."/>
            <person name="Lalanne C."/>
            <person name="Gautier V."/>
            <person name="Ament-Velasquez S.L."/>
            <person name="Kruys A."/>
            <person name="Hutchinson M.I."/>
            <person name="Powell A.J."/>
            <person name="Barry K."/>
            <person name="Miller A.N."/>
            <person name="Grigoriev I.V."/>
            <person name="Debuchy R."/>
            <person name="Gladieux P."/>
            <person name="Hiltunen Thoren M."/>
            <person name="Johannesson H."/>
        </authorList>
    </citation>
    <scope>NUCLEOTIDE SEQUENCE</scope>
    <source>
        <strain evidence="5">CBS 990.96</strain>
    </source>
</reference>
<sequence length="645" mass="73201">MTTVEPTKSYKFLKEYLAEKKSEYRTLYKQWRAGSNAYDYPPWYWTNQCPLIALPHELLLMICENLYLADLLHLALTCHMFADLTIPIIYTLDVTRFDCLSLRWGCTFGILETLERSFSYGATANHTFSSDSALNCNWGDGKFTFSYLCLTPLMIAIRWNEIGVIRFLLRNGVKVDQHPVFNLRYQRYHGCYPLHFALGIPGENLGPSFEPGRPAVIRCLIEAGADPNQQGSTYHLRDPTTPLSLAMTSAVPVETLKILLQAGADPFAFNIAVPDHVGLRPLRFRFASVLNRPSFTQLEQDKIDLLLAYTEPSKLVSIFTCWLERLHDGYSYSLCQQYARITLLFIKNAVDLVSCVESGISPIVSFIHGARQWARSIWERRPVKPGKVIVVMDLLYEVIAAMCEATVVGTFSKSCQVKRSAIIDAVNSNPKTRNGYFASRDNSALQIVCMPFGFPGRPTLIPLLLQYGASPFRTDSDGASVLHHAAIFGLDDRMRPLLEFRGTQWSSQLDVNVRDKYGWTPLHYACLFGIRTKLKDQVRIARLLLDHGADVRARTDDGWTCLEFAFRCGNDDMVSLLLDRGARAEDQTRPPGWEETEASSHLIMFYSNNIRARLEQSLRQTRIRFVPDSNNIRVRLGVSELSQND</sequence>
<keyword evidence="6" id="KW-1185">Reference proteome</keyword>
<dbReference type="InterPro" id="IPR036770">
    <property type="entry name" value="Ankyrin_rpt-contain_sf"/>
</dbReference>
<comment type="caution">
    <text evidence="5">The sequence shown here is derived from an EMBL/GenBank/DDBJ whole genome shotgun (WGS) entry which is preliminary data.</text>
</comment>
<dbReference type="Pfam" id="PF12796">
    <property type="entry name" value="Ank_2"/>
    <property type="match status" value="1"/>
</dbReference>
<dbReference type="AlphaFoldDB" id="A0AAN7BGS1"/>
<dbReference type="InterPro" id="IPR002110">
    <property type="entry name" value="Ankyrin_rpt"/>
</dbReference>
<dbReference type="InterPro" id="IPR001810">
    <property type="entry name" value="F-box_dom"/>
</dbReference>
<feature type="repeat" description="ANK" evidence="3">
    <location>
        <begin position="557"/>
        <end position="589"/>
    </location>
</feature>
<evidence type="ECO:0000259" key="4">
    <source>
        <dbReference type="Pfam" id="PF12937"/>
    </source>
</evidence>
<accession>A0AAN7BGS1</accession>
<dbReference type="PRINTS" id="PR01415">
    <property type="entry name" value="ANKYRIN"/>
</dbReference>
<evidence type="ECO:0000256" key="2">
    <source>
        <dbReference type="ARBA" id="ARBA00023043"/>
    </source>
</evidence>
<keyword evidence="2 3" id="KW-0040">ANK repeat</keyword>
<organism evidence="5 6">
    <name type="scientific">Podospora fimiseda</name>
    <dbReference type="NCBI Taxonomy" id="252190"/>
    <lineage>
        <taxon>Eukaryota</taxon>
        <taxon>Fungi</taxon>
        <taxon>Dikarya</taxon>
        <taxon>Ascomycota</taxon>
        <taxon>Pezizomycotina</taxon>
        <taxon>Sordariomycetes</taxon>
        <taxon>Sordariomycetidae</taxon>
        <taxon>Sordariales</taxon>
        <taxon>Podosporaceae</taxon>
        <taxon>Podospora</taxon>
    </lineage>
</organism>
<dbReference type="PROSITE" id="PS50297">
    <property type="entry name" value="ANK_REP_REGION"/>
    <property type="match status" value="2"/>
</dbReference>
<reference evidence="5" key="2">
    <citation type="submission" date="2023-05" db="EMBL/GenBank/DDBJ databases">
        <authorList>
            <consortium name="Lawrence Berkeley National Laboratory"/>
            <person name="Steindorff A."/>
            <person name="Hensen N."/>
            <person name="Bonometti L."/>
            <person name="Westerberg I."/>
            <person name="Brannstrom I.O."/>
            <person name="Guillou S."/>
            <person name="Cros-Aarteil S."/>
            <person name="Calhoun S."/>
            <person name="Haridas S."/>
            <person name="Kuo A."/>
            <person name="Mondo S."/>
            <person name="Pangilinan J."/>
            <person name="Riley R."/>
            <person name="Labutti K."/>
            <person name="Andreopoulos B."/>
            <person name="Lipzen A."/>
            <person name="Chen C."/>
            <person name="Yanf M."/>
            <person name="Daum C."/>
            <person name="Ng V."/>
            <person name="Clum A."/>
            <person name="Ohm R."/>
            <person name="Martin F."/>
            <person name="Silar P."/>
            <person name="Natvig D."/>
            <person name="Lalanne C."/>
            <person name="Gautier V."/>
            <person name="Ament-Velasquez S.L."/>
            <person name="Kruys A."/>
            <person name="Hutchinson M.I."/>
            <person name="Powell A.J."/>
            <person name="Barry K."/>
            <person name="Miller A.N."/>
            <person name="Grigoriev I.V."/>
            <person name="Debuchy R."/>
            <person name="Gladieux P."/>
            <person name="Thoren M.H."/>
            <person name="Johannesson H."/>
        </authorList>
    </citation>
    <scope>NUCLEOTIDE SEQUENCE</scope>
    <source>
        <strain evidence="5">CBS 990.96</strain>
    </source>
</reference>
<dbReference type="SUPFAM" id="SSF48403">
    <property type="entry name" value="Ankyrin repeat"/>
    <property type="match status" value="2"/>
</dbReference>
<gene>
    <name evidence="5" type="ORF">QBC38DRAFT_67191</name>
</gene>
<dbReference type="PANTHER" id="PTHR24189">
    <property type="entry name" value="MYOTROPHIN"/>
    <property type="match status" value="1"/>
</dbReference>
<feature type="repeat" description="ANK" evidence="3">
    <location>
        <begin position="517"/>
        <end position="556"/>
    </location>
</feature>
<dbReference type="Proteomes" id="UP001301958">
    <property type="component" value="Unassembled WGS sequence"/>
</dbReference>
<dbReference type="SUPFAM" id="SSF81383">
    <property type="entry name" value="F-box domain"/>
    <property type="match status" value="1"/>
</dbReference>
<protein>
    <recommendedName>
        <fullName evidence="4">F-box domain-containing protein</fullName>
    </recommendedName>
</protein>
<evidence type="ECO:0000313" key="5">
    <source>
        <dbReference type="EMBL" id="KAK4222775.1"/>
    </source>
</evidence>
<dbReference type="Gene3D" id="1.25.40.20">
    <property type="entry name" value="Ankyrin repeat-containing domain"/>
    <property type="match status" value="2"/>
</dbReference>
<dbReference type="PROSITE" id="PS50088">
    <property type="entry name" value="ANK_REPEAT"/>
    <property type="match status" value="2"/>
</dbReference>
<name>A0AAN7BGS1_9PEZI</name>
<dbReference type="Pfam" id="PF12937">
    <property type="entry name" value="F-box-like"/>
    <property type="match status" value="1"/>
</dbReference>
<dbReference type="CDD" id="cd09917">
    <property type="entry name" value="F-box_SF"/>
    <property type="match status" value="1"/>
</dbReference>
<dbReference type="SMART" id="SM00248">
    <property type="entry name" value="ANK"/>
    <property type="match status" value="7"/>
</dbReference>
<dbReference type="Pfam" id="PF00023">
    <property type="entry name" value="Ank"/>
    <property type="match status" value="1"/>
</dbReference>
<evidence type="ECO:0000256" key="1">
    <source>
        <dbReference type="ARBA" id="ARBA00022737"/>
    </source>
</evidence>
<proteinExistence type="predicted"/>
<keyword evidence="1" id="KW-0677">Repeat</keyword>
<dbReference type="EMBL" id="MU865455">
    <property type="protein sequence ID" value="KAK4222775.1"/>
    <property type="molecule type" value="Genomic_DNA"/>
</dbReference>
<evidence type="ECO:0000256" key="3">
    <source>
        <dbReference type="PROSITE-ProRule" id="PRU00023"/>
    </source>
</evidence>
<dbReference type="InterPro" id="IPR036047">
    <property type="entry name" value="F-box-like_dom_sf"/>
</dbReference>
<dbReference type="InterPro" id="IPR050745">
    <property type="entry name" value="Multifunctional_regulatory"/>
</dbReference>
<feature type="domain" description="F-box" evidence="4">
    <location>
        <begin position="53"/>
        <end position="85"/>
    </location>
</feature>
<dbReference type="PANTHER" id="PTHR24189:SF50">
    <property type="entry name" value="ANKYRIN REPEAT AND SOCS BOX PROTEIN 2"/>
    <property type="match status" value="1"/>
</dbReference>